<dbReference type="RefSeq" id="WP_204015223.1">
    <property type="nucleotide sequence ID" value="NZ_BOOG01000018.1"/>
</dbReference>
<gene>
    <name evidence="2" type="ORF">Mth01_21160</name>
</gene>
<proteinExistence type="predicted"/>
<feature type="chain" id="PRO_5038592372" description="Secreted protein" evidence="1">
    <location>
        <begin position="23"/>
        <end position="148"/>
    </location>
</feature>
<organism evidence="2 3">
    <name type="scientific">Sphaerimonospora thailandensis</name>
    <dbReference type="NCBI Taxonomy" id="795644"/>
    <lineage>
        <taxon>Bacteria</taxon>
        <taxon>Bacillati</taxon>
        <taxon>Actinomycetota</taxon>
        <taxon>Actinomycetes</taxon>
        <taxon>Streptosporangiales</taxon>
        <taxon>Streptosporangiaceae</taxon>
        <taxon>Sphaerimonospora</taxon>
    </lineage>
</organism>
<evidence type="ECO:0008006" key="4">
    <source>
        <dbReference type="Google" id="ProtNLM"/>
    </source>
</evidence>
<evidence type="ECO:0000256" key="1">
    <source>
        <dbReference type="SAM" id="SignalP"/>
    </source>
</evidence>
<dbReference type="Proteomes" id="UP000610966">
    <property type="component" value="Unassembled WGS sequence"/>
</dbReference>
<protein>
    <recommendedName>
        <fullName evidence="4">Secreted protein</fullName>
    </recommendedName>
</protein>
<keyword evidence="3" id="KW-1185">Reference proteome</keyword>
<dbReference type="EMBL" id="BOOG01000018">
    <property type="protein sequence ID" value="GIH69863.1"/>
    <property type="molecule type" value="Genomic_DNA"/>
</dbReference>
<evidence type="ECO:0000313" key="2">
    <source>
        <dbReference type="EMBL" id="GIH69863.1"/>
    </source>
</evidence>
<accession>A0A8J3R7H3</accession>
<keyword evidence="1" id="KW-0732">Signal</keyword>
<feature type="signal peptide" evidence="1">
    <location>
        <begin position="1"/>
        <end position="22"/>
    </location>
</feature>
<name>A0A8J3R7H3_9ACTN</name>
<sequence>MKRIAKAAAAVALAVGIGGALAAPAQAAVTGWGGDNPNVNQAGLLNLNCTPLQVPISIGGIALPILGVAADAGNQRTNTQAFACNDVDTYRAGKLDSARPGWAHRGDWGRKPTTTVVIVKCGDDGRPCHDGCHDGCRPCHDDPCRDGN</sequence>
<comment type="caution">
    <text evidence="2">The sequence shown here is derived from an EMBL/GenBank/DDBJ whole genome shotgun (WGS) entry which is preliminary data.</text>
</comment>
<evidence type="ECO:0000313" key="3">
    <source>
        <dbReference type="Proteomes" id="UP000610966"/>
    </source>
</evidence>
<dbReference type="AlphaFoldDB" id="A0A8J3R7H3"/>
<reference evidence="2" key="1">
    <citation type="submission" date="2021-01" db="EMBL/GenBank/DDBJ databases">
        <title>Whole genome shotgun sequence of Sphaerimonospora thailandensis NBRC 107569.</title>
        <authorList>
            <person name="Komaki H."/>
            <person name="Tamura T."/>
        </authorList>
    </citation>
    <scope>NUCLEOTIDE SEQUENCE</scope>
    <source>
        <strain evidence="2">NBRC 107569</strain>
    </source>
</reference>